<evidence type="ECO:0000313" key="6">
    <source>
        <dbReference type="EMBL" id="MBJ7601802.1"/>
    </source>
</evidence>
<protein>
    <submittedName>
        <fullName evidence="6">ATP-binding cassette domain-containing protein</fullName>
    </submittedName>
</protein>
<evidence type="ECO:0000313" key="7">
    <source>
        <dbReference type="Proteomes" id="UP000620075"/>
    </source>
</evidence>
<evidence type="ECO:0000256" key="3">
    <source>
        <dbReference type="ARBA" id="ARBA00022741"/>
    </source>
</evidence>
<dbReference type="InterPro" id="IPR027417">
    <property type="entry name" value="P-loop_NTPase"/>
</dbReference>
<accession>A0A934KDR8</accession>
<dbReference type="PROSITE" id="PS50893">
    <property type="entry name" value="ABC_TRANSPORTER_2"/>
    <property type="match status" value="1"/>
</dbReference>
<proteinExistence type="inferred from homology"/>
<dbReference type="FunFam" id="3.40.50.300:FF:000016">
    <property type="entry name" value="Oligopeptide ABC transporter ATP-binding component"/>
    <property type="match status" value="1"/>
</dbReference>
<keyword evidence="2" id="KW-0813">Transport</keyword>
<sequence length="345" mass="37600">MSGTTLAGPHLVDASGLKTHFTSRRGLPPLRHTTVIRAVDGVDITIARGETLGLVGESGCGKSTLGRSLLRLVEPTAGSLTFDGIDVIGADDGSLRRLRRRMQMVFQDPYGSLDPRMTVEQAIGEPLRIHALASGAKRSSRVRELLGQVGLDPRVGERYPHEFSGGQRQRIGIARALAVEPEFIVCDEPVSALDVSIQAQVLNLLDRLRAELRLTFLFVAHDLSVVRHISHRVAVMYLGSVVEVASRDRLYAEPLHPYTRALLSAVPVPNPRMEKGRQRMILKGDVPSPARPPSGCRFHTRCPLAIERCSVEVPILEEKRPGHVAACHLVDRVPPASRPTVAAAP</sequence>
<dbReference type="SMART" id="SM00382">
    <property type="entry name" value="AAA"/>
    <property type="match status" value="1"/>
</dbReference>
<dbReference type="Gene3D" id="3.40.50.300">
    <property type="entry name" value="P-loop containing nucleotide triphosphate hydrolases"/>
    <property type="match status" value="1"/>
</dbReference>
<evidence type="ECO:0000256" key="4">
    <source>
        <dbReference type="ARBA" id="ARBA00022840"/>
    </source>
</evidence>
<dbReference type="Pfam" id="PF08352">
    <property type="entry name" value="oligo_HPY"/>
    <property type="match status" value="1"/>
</dbReference>
<name>A0A934KDR8_9BACT</name>
<dbReference type="CDD" id="cd03257">
    <property type="entry name" value="ABC_NikE_OppD_transporters"/>
    <property type="match status" value="1"/>
</dbReference>
<comment type="similarity">
    <text evidence="1">Belongs to the ABC transporter superfamily.</text>
</comment>
<dbReference type="InterPro" id="IPR013563">
    <property type="entry name" value="Oligopep_ABC_C"/>
</dbReference>
<dbReference type="AlphaFoldDB" id="A0A934KDR8"/>
<evidence type="ECO:0000256" key="1">
    <source>
        <dbReference type="ARBA" id="ARBA00005417"/>
    </source>
</evidence>
<keyword evidence="3" id="KW-0547">Nucleotide-binding</keyword>
<evidence type="ECO:0000259" key="5">
    <source>
        <dbReference type="PROSITE" id="PS50893"/>
    </source>
</evidence>
<organism evidence="6 7">
    <name type="scientific">Candidatus Dormiibacter inghamiae</name>
    <dbReference type="NCBI Taxonomy" id="3127013"/>
    <lineage>
        <taxon>Bacteria</taxon>
        <taxon>Bacillati</taxon>
        <taxon>Candidatus Dormiibacterota</taxon>
        <taxon>Candidatus Dormibacteria</taxon>
        <taxon>Candidatus Dormibacterales</taxon>
        <taxon>Candidatus Dormibacteraceae</taxon>
        <taxon>Candidatus Dormiibacter</taxon>
    </lineage>
</organism>
<reference evidence="6 7" key="1">
    <citation type="submission" date="2020-10" db="EMBL/GenBank/DDBJ databases">
        <title>Ca. Dormibacterota MAGs.</title>
        <authorList>
            <person name="Montgomery K."/>
        </authorList>
    </citation>
    <scope>NUCLEOTIDE SEQUENCE [LARGE SCALE GENOMIC DNA]</scope>
    <source>
        <strain evidence="6">SC8811_S16_3</strain>
    </source>
</reference>
<dbReference type="Pfam" id="PF00005">
    <property type="entry name" value="ABC_tran"/>
    <property type="match status" value="1"/>
</dbReference>
<evidence type="ECO:0000256" key="2">
    <source>
        <dbReference type="ARBA" id="ARBA00022448"/>
    </source>
</evidence>
<dbReference type="GO" id="GO:0005524">
    <property type="term" value="F:ATP binding"/>
    <property type="evidence" value="ECO:0007669"/>
    <property type="project" value="UniProtKB-KW"/>
</dbReference>
<dbReference type="GO" id="GO:0016887">
    <property type="term" value="F:ATP hydrolysis activity"/>
    <property type="evidence" value="ECO:0007669"/>
    <property type="project" value="InterPro"/>
</dbReference>
<dbReference type="NCBIfam" id="TIGR01727">
    <property type="entry name" value="oligo_HPY"/>
    <property type="match status" value="1"/>
</dbReference>
<dbReference type="InterPro" id="IPR003439">
    <property type="entry name" value="ABC_transporter-like_ATP-bd"/>
</dbReference>
<dbReference type="InterPro" id="IPR017871">
    <property type="entry name" value="ABC_transporter-like_CS"/>
</dbReference>
<comment type="caution">
    <text evidence="6">The sequence shown here is derived from an EMBL/GenBank/DDBJ whole genome shotgun (WGS) entry which is preliminary data.</text>
</comment>
<dbReference type="PROSITE" id="PS00211">
    <property type="entry name" value="ABC_TRANSPORTER_1"/>
    <property type="match status" value="1"/>
</dbReference>
<dbReference type="RefSeq" id="WP_338176168.1">
    <property type="nucleotide sequence ID" value="NZ_JAEKNQ010000008.1"/>
</dbReference>
<dbReference type="PANTHER" id="PTHR43776">
    <property type="entry name" value="TRANSPORT ATP-BINDING PROTEIN"/>
    <property type="match status" value="1"/>
</dbReference>
<dbReference type="GO" id="GO:0015833">
    <property type="term" value="P:peptide transport"/>
    <property type="evidence" value="ECO:0007669"/>
    <property type="project" value="InterPro"/>
</dbReference>
<dbReference type="EMBL" id="JAEKNQ010000008">
    <property type="protein sequence ID" value="MBJ7601802.1"/>
    <property type="molecule type" value="Genomic_DNA"/>
</dbReference>
<dbReference type="GO" id="GO:0055085">
    <property type="term" value="P:transmembrane transport"/>
    <property type="evidence" value="ECO:0007669"/>
    <property type="project" value="UniProtKB-ARBA"/>
</dbReference>
<gene>
    <name evidence="6" type="ORF">JF888_01175</name>
</gene>
<dbReference type="Proteomes" id="UP000620075">
    <property type="component" value="Unassembled WGS sequence"/>
</dbReference>
<dbReference type="InterPro" id="IPR003593">
    <property type="entry name" value="AAA+_ATPase"/>
</dbReference>
<keyword evidence="4 6" id="KW-0067">ATP-binding</keyword>
<dbReference type="PANTHER" id="PTHR43776:SF7">
    <property type="entry name" value="D,D-DIPEPTIDE TRANSPORT ATP-BINDING PROTEIN DDPF-RELATED"/>
    <property type="match status" value="1"/>
</dbReference>
<dbReference type="SUPFAM" id="SSF52540">
    <property type="entry name" value="P-loop containing nucleoside triphosphate hydrolases"/>
    <property type="match status" value="1"/>
</dbReference>
<feature type="domain" description="ABC transporter" evidence="5">
    <location>
        <begin position="17"/>
        <end position="263"/>
    </location>
</feature>
<dbReference type="InterPro" id="IPR050319">
    <property type="entry name" value="ABC_transp_ATP-bind"/>
</dbReference>